<sequence length="73" mass="8295">MSNTENTSQLGSSPVVGTISVKTKGFANFKRSLLNSHKMQHPLQSGKVFFSFLFKSFHRHSSHFISLQEGHWM</sequence>
<name>B9XHN4_PEDPL</name>
<organism evidence="1 2">
    <name type="scientific">Pedosphaera parvula (strain Ellin514)</name>
    <dbReference type="NCBI Taxonomy" id="320771"/>
    <lineage>
        <taxon>Bacteria</taxon>
        <taxon>Pseudomonadati</taxon>
        <taxon>Verrucomicrobiota</taxon>
        <taxon>Pedosphaerae</taxon>
        <taxon>Pedosphaerales</taxon>
        <taxon>Pedosphaeraceae</taxon>
        <taxon>Pedosphaera</taxon>
    </lineage>
</organism>
<evidence type="ECO:0000313" key="1">
    <source>
        <dbReference type="EMBL" id="EEF60612.1"/>
    </source>
</evidence>
<accession>B9XHN4</accession>
<proteinExistence type="predicted"/>
<protein>
    <submittedName>
        <fullName evidence="1">Uncharacterized protein</fullName>
    </submittedName>
</protein>
<dbReference type="AlphaFoldDB" id="B9XHN4"/>
<comment type="caution">
    <text evidence="1">The sequence shown here is derived from an EMBL/GenBank/DDBJ whole genome shotgun (WGS) entry which is preliminary data.</text>
</comment>
<gene>
    <name evidence="1" type="ORF">Cflav_PD6202</name>
</gene>
<dbReference type="Proteomes" id="UP000003688">
    <property type="component" value="Unassembled WGS sequence"/>
</dbReference>
<reference evidence="1 2" key="1">
    <citation type="journal article" date="2011" name="J. Bacteriol.">
        <title>Genome sequence of 'Pedosphaera parvula' Ellin514, an aerobic Verrucomicrobial isolate from pasture soil.</title>
        <authorList>
            <person name="Kant R."/>
            <person name="van Passel M.W."/>
            <person name="Sangwan P."/>
            <person name="Palva A."/>
            <person name="Lucas S."/>
            <person name="Copeland A."/>
            <person name="Lapidus A."/>
            <person name="Glavina Del Rio T."/>
            <person name="Dalin E."/>
            <person name="Tice H."/>
            <person name="Bruce D."/>
            <person name="Goodwin L."/>
            <person name="Pitluck S."/>
            <person name="Chertkov O."/>
            <person name="Larimer F.W."/>
            <person name="Land M.L."/>
            <person name="Hauser L."/>
            <person name="Brettin T.S."/>
            <person name="Detter J.C."/>
            <person name="Han S."/>
            <person name="de Vos W.M."/>
            <person name="Janssen P.H."/>
            <person name="Smidt H."/>
        </authorList>
    </citation>
    <scope>NUCLEOTIDE SEQUENCE [LARGE SCALE GENOMIC DNA]</scope>
    <source>
        <strain evidence="1 2">Ellin514</strain>
    </source>
</reference>
<dbReference type="EMBL" id="ABOX02000015">
    <property type="protein sequence ID" value="EEF60612.1"/>
    <property type="molecule type" value="Genomic_DNA"/>
</dbReference>
<evidence type="ECO:0000313" key="2">
    <source>
        <dbReference type="Proteomes" id="UP000003688"/>
    </source>
</evidence>
<keyword evidence="2" id="KW-1185">Reference proteome</keyword>